<feature type="domain" description="Fe2OG dioxygenase" evidence="10">
    <location>
        <begin position="226"/>
        <end position="326"/>
    </location>
</feature>
<protein>
    <submittedName>
        <fullName evidence="12">Gibberellin 20 oxidase 1-like protein</fullName>
    </submittedName>
</protein>
<dbReference type="EMBL" id="JRRC01144009">
    <property type="protein sequence ID" value="KHG00686.1"/>
    <property type="molecule type" value="Genomic_DNA"/>
</dbReference>
<dbReference type="InterPro" id="IPR044861">
    <property type="entry name" value="IPNS-like_FE2OG_OXY"/>
</dbReference>
<keyword evidence="13" id="KW-1185">Reference proteome</keyword>
<evidence type="ECO:0000256" key="2">
    <source>
        <dbReference type="ARBA" id="ARBA00004972"/>
    </source>
</evidence>
<dbReference type="InterPro" id="IPR005123">
    <property type="entry name" value="Oxoglu/Fe-dep_dioxygenase_dom"/>
</dbReference>
<dbReference type="Gene3D" id="2.60.120.330">
    <property type="entry name" value="B-lactam Antibiotic, Isopenicillin N Synthase, Chain"/>
    <property type="match status" value="1"/>
</dbReference>
<comment type="cofactor">
    <cofactor evidence="1">
        <name>L-ascorbate</name>
        <dbReference type="ChEBI" id="CHEBI:38290"/>
    </cofactor>
</comment>
<reference evidence="12" key="1">
    <citation type="submission" date="2014-09" db="EMBL/GenBank/DDBJ databases">
        <title>G. arboreum L. cv. AKA8401 A2 genome assembly version 1.0.</title>
        <authorList>
            <person name="Mudge J."/>
            <person name="Ramaraj T."/>
            <person name="Lindquist I.E."/>
            <person name="Bharti A.K."/>
            <person name="Sundararajan A."/>
            <person name="Cameron C.T."/>
            <person name="Woodward J.E."/>
            <person name="May G.D."/>
            <person name="Brubaker C."/>
            <person name="Broadhvest J."/>
            <person name="Wilkins T.A."/>
        </authorList>
    </citation>
    <scope>NUCLEOTIDE SEQUENCE</scope>
</reference>
<dbReference type="AlphaFoldDB" id="A0A0B0MVF6"/>
<proteinExistence type="inferred from homology"/>
<comment type="pathway">
    <text evidence="6">Plant hormone biosynthesis; gibberellin biosynthesis.</text>
</comment>
<comment type="catalytic activity">
    <reaction evidence="8">
        <text>gibberellin A12 + 2 2-oxoglutarate + 3 O2 + H(+) = gibberellin A9 + 2 succinate + 3 CO2 + 2 H2O</text>
        <dbReference type="Rhea" id="RHEA:60772"/>
        <dbReference type="ChEBI" id="CHEBI:15377"/>
        <dbReference type="ChEBI" id="CHEBI:15378"/>
        <dbReference type="ChEBI" id="CHEBI:15379"/>
        <dbReference type="ChEBI" id="CHEBI:16526"/>
        <dbReference type="ChEBI" id="CHEBI:16810"/>
        <dbReference type="ChEBI" id="CHEBI:30031"/>
        <dbReference type="ChEBI" id="CHEBI:58627"/>
        <dbReference type="ChEBI" id="CHEBI:73255"/>
    </reaction>
    <physiologicalReaction direction="left-to-right" evidence="8">
        <dbReference type="Rhea" id="RHEA:60773"/>
    </physiologicalReaction>
</comment>
<evidence type="ECO:0000256" key="4">
    <source>
        <dbReference type="ARBA" id="ARBA00023002"/>
    </source>
</evidence>
<accession>A0A0B0MVF6</accession>
<dbReference type="EMBL" id="JRRC01443354">
    <property type="protein sequence ID" value="KHG06103.1"/>
    <property type="molecule type" value="Genomic_DNA"/>
</dbReference>
<evidence type="ECO:0000313" key="12">
    <source>
        <dbReference type="EMBL" id="KHG06103.1"/>
    </source>
</evidence>
<evidence type="ECO:0000313" key="11">
    <source>
        <dbReference type="EMBL" id="KHG00686.1"/>
    </source>
</evidence>
<comment type="caution">
    <text evidence="12">The sequence shown here is derived from an EMBL/GenBank/DDBJ whole genome shotgun (WGS) entry which is preliminary data.</text>
</comment>
<keyword evidence="5 9" id="KW-0408">Iron</keyword>
<dbReference type="InterPro" id="IPR026992">
    <property type="entry name" value="DIOX_N"/>
</dbReference>
<reference evidence="13" key="2">
    <citation type="submission" date="2014-09" db="EMBL/GenBank/DDBJ databases">
        <authorList>
            <person name="Mudge J."/>
            <person name="Ramaraj T."/>
            <person name="Lindquist I.E."/>
            <person name="Bharti A.K."/>
            <person name="Sundararajan A."/>
            <person name="Cameron C.T."/>
            <person name="Woodward J.E."/>
            <person name="May G.D."/>
            <person name="Brubaker C."/>
            <person name="Broadhvest J."/>
            <person name="Wilkins T.A."/>
        </authorList>
    </citation>
    <scope>NUCLEOTIDE SEQUENCE</scope>
    <source>
        <strain evidence="13">cv. AKA8401</strain>
    </source>
</reference>
<evidence type="ECO:0000256" key="1">
    <source>
        <dbReference type="ARBA" id="ARBA00001961"/>
    </source>
</evidence>
<gene>
    <name evidence="11" type="ORF">F383_18394</name>
    <name evidence="12" type="ORF">F383_32338</name>
</gene>
<evidence type="ECO:0000259" key="10">
    <source>
        <dbReference type="PROSITE" id="PS51471"/>
    </source>
</evidence>
<name>A0A0B0MVF6_GOSAR</name>
<organism evidence="12 13">
    <name type="scientific">Gossypium arboreum</name>
    <name type="common">Tree cotton</name>
    <name type="synonym">Gossypium nanking</name>
    <dbReference type="NCBI Taxonomy" id="29729"/>
    <lineage>
        <taxon>Eukaryota</taxon>
        <taxon>Viridiplantae</taxon>
        <taxon>Streptophyta</taxon>
        <taxon>Embryophyta</taxon>
        <taxon>Tracheophyta</taxon>
        <taxon>Spermatophyta</taxon>
        <taxon>Magnoliopsida</taxon>
        <taxon>eudicotyledons</taxon>
        <taxon>Gunneridae</taxon>
        <taxon>Pentapetalae</taxon>
        <taxon>rosids</taxon>
        <taxon>malvids</taxon>
        <taxon>Malvales</taxon>
        <taxon>Malvaceae</taxon>
        <taxon>Malvoideae</taxon>
        <taxon>Gossypium</taxon>
    </lineage>
</organism>
<dbReference type="Proteomes" id="UP000032142">
    <property type="component" value="Unassembled WGS sequence"/>
</dbReference>
<dbReference type="InterPro" id="IPR050231">
    <property type="entry name" value="Iron_ascorbate_oxido_reductase"/>
</dbReference>
<comment type="pathway">
    <text evidence="2">Hormone biosynthesis.</text>
</comment>
<evidence type="ECO:0000256" key="3">
    <source>
        <dbReference type="ARBA" id="ARBA00022723"/>
    </source>
</evidence>
<evidence type="ECO:0000256" key="5">
    <source>
        <dbReference type="ARBA" id="ARBA00023004"/>
    </source>
</evidence>
<dbReference type="Pfam" id="PF14226">
    <property type="entry name" value="DIOX_N"/>
    <property type="match status" value="1"/>
</dbReference>
<evidence type="ECO:0000256" key="8">
    <source>
        <dbReference type="ARBA" id="ARBA00050508"/>
    </source>
</evidence>
<dbReference type="GO" id="GO:0045544">
    <property type="term" value="F:gibberellin 20-oxidase activity"/>
    <property type="evidence" value="ECO:0007669"/>
    <property type="project" value="UniProtKB-ARBA"/>
</dbReference>
<dbReference type="PROSITE" id="PS51471">
    <property type="entry name" value="FE2OG_OXY"/>
    <property type="match status" value="1"/>
</dbReference>
<dbReference type="PRINTS" id="PR00682">
    <property type="entry name" value="IPNSYNTHASE"/>
</dbReference>
<dbReference type="PANTHER" id="PTHR47990">
    <property type="entry name" value="2-OXOGLUTARATE (2OG) AND FE(II)-DEPENDENT OXYGENASE SUPERFAMILY PROTEIN-RELATED"/>
    <property type="match status" value="1"/>
</dbReference>
<comment type="similarity">
    <text evidence="7">Belongs to the iron/ascorbate-dependent oxidoreductase family. GA20OX subfamily.</text>
</comment>
<dbReference type="FunFam" id="2.60.120.330:FF:000003">
    <property type="entry name" value="Gibberellin 20 oxidase 2"/>
    <property type="match status" value="1"/>
</dbReference>
<evidence type="ECO:0000256" key="9">
    <source>
        <dbReference type="RuleBase" id="RU003682"/>
    </source>
</evidence>
<keyword evidence="3 9" id="KW-0479">Metal-binding</keyword>
<dbReference type="GO" id="GO:0009686">
    <property type="term" value="P:gibberellin biosynthetic process"/>
    <property type="evidence" value="ECO:0007669"/>
    <property type="project" value="UniProtKB-ARBA"/>
</dbReference>
<dbReference type="GO" id="GO:0046872">
    <property type="term" value="F:metal ion binding"/>
    <property type="evidence" value="ECO:0007669"/>
    <property type="project" value="UniProtKB-KW"/>
</dbReference>
<dbReference type="Pfam" id="PF03171">
    <property type="entry name" value="2OG-FeII_Oxy"/>
    <property type="match status" value="1"/>
</dbReference>
<dbReference type="InterPro" id="IPR027443">
    <property type="entry name" value="IPNS-like_sf"/>
</dbReference>
<evidence type="ECO:0000256" key="6">
    <source>
        <dbReference type="ARBA" id="ARBA00037909"/>
    </source>
</evidence>
<sequence>MVHCLPKVSVIQDKPMLPSTAAVAKDEHRPPLAFDASILGSESNIPSQFIWPDDDKPCLDAPELVIPTIDLGAFLLRDSLAVSKAAEVVTEACKKHGFFLVVNHGVDSGLIDKAHQYMDRFFSLQLSEKQKAKRKVGESYGCASSFVGRFSSKLPWKETLSFRYCPHTQNIVQHYMVNWMGEDFRDFGRLYQEYCEDMNKVSQEIMGLLGISLGLDQAYFKDFFDENDSILRLNHYPPCQKPELTLGTGPHTDPTSLTILHQDQVGGLQVFADEKWHSVAPIPGAFVVNIGDTFMALTNGIYKSCLHRAVVNTETVRKSLAFFLCPKLERPVTPAAGLVNAANPRKYPDFTWAALLKFTQNHYRADMKTLVAFSKWVQEQESNNKLIP</sequence>
<evidence type="ECO:0000256" key="7">
    <source>
        <dbReference type="ARBA" id="ARBA00043997"/>
    </source>
</evidence>
<dbReference type="SUPFAM" id="SSF51197">
    <property type="entry name" value="Clavaminate synthase-like"/>
    <property type="match status" value="1"/>
</dbReference>
<evidence type="ECO:0000313" key="13">
    <source>
        <dbReference type="Proteomes" id="UP000032142"/>
    </source>
</evidence>
<keyword evidence="4 9" id="KW-0560">Oxidoreductase</keyword>